<dbReference type="Pfam" id="PF01966">
    <property type="entry name" value="HD"/>
    <property type="match status" value="1"/>
</dbReference>
<sequence length="182" mass="20658">MDPLAVIRKYYDPDSELYAILVTHSRLVAQKALAVARRVAYLGPDLKFIAEAALLHDIGIFLTRFPEIGCYGSHPYICHGYLGRELLEKEGFPRHALVCERHVGVGITRAEIETRRLPLPARDMVPVTLEEEIVCFADKFFSKDKGQLTREKTPEEIKSSLAKFGPEKVARFAAWLERFGEK</sequence>
<evidence type="ECO:0000259" key="1">
    <source>
        <dbReference type="Pfam" id="PF01966"/>
    </source>
</evidence>
<dbReference type="SUPFAM" id="SSF109604">
    <property type="entry name" value="HD-domain/PDEase-like"/>
    <property type="match status" value="1"/>
</dbReference>
<dbReference type="EMBL" id="RKRE01000001">
    <property type="protein sequence ID" value="RPF49822.1"/>
    <property type="molecule type" value="Genomic_DNA"/>
</dbReference>
<dbReference type="RefSeq" id="WP_123927896.1">
    <property type="nucleotide sequence ID" value="NZ_RKRE01000001.1"/>
</dbReference>
<keyword evidence="3" id="KW-1185">Reference proteome</keyword>
<comment type="caution">
    <text evidence="2">The sequence shown here is derived from an EMBL/GenBank/DDBJ whole genome shotgun (WGS) entry which is preliminary data.</text>
</comment>
<gene>
    <name evidence="2" type="ORF">EDD75_0646</name>
</gene>
<dbReference type="PANTHER" id="PTHR35795">
    <property type="entry name" value="SLR1885 PROTEIN"/>
    <property type="match status" value="1"/>
</dbReference>
<reference evidence="2 3" key="1">
    <citation type="submission" date="2018-11" db="EMBL/GenBank/DDBJ databases">
        <title>Genomic Encyclopedia of Type Strains, Phase IV (KMG-IV): sequencing the most valuable type-strain genomes for metagenomic binning, comparative biology and taxonomic classification.</title>
        <authorList>
            <person name="Goeker M."/>
        </authorList>
    </citation>
    <scope>NUCLEOTIDE SEQUENCE [LARGE SCALE GENOMIC DNA]</scope>
    <source>
        <strain evidence="2 3">DSM 102936</strain>
    </source>
</reference>
<dbReference type="AlphaFoldDB" id="A0A3N5BQE8"/>
<organism evidence="2 3">
    <name type="scientific">Thermodesulfitimonas autotrophica</name>
    <dbReference type="NCBI Taxonomy" id="1894989"/>
    <lineage>
        <taxon>Bacteria</taxon>
        <taxon>Bacillati</taxon>
        <taxon>Bacillota</taxon>
        <taxon>Clostridia</taxon>
        <taxon>Thermoanaerobacterales</taxon>
        <taxon>Thermoanaerobacteraceae</taxon>
        <taxon>Thermodesulfitimonas</taxon>
    </lineage>
</organism>
<dbReference type="CDD" id="cd00077">
    <property type="entry name" value="HDc"/>
    <property type="match status" value="1"/>
</dbReference>
<evidence type="ECO:0000313" key="3">
    <source>
        <dbReference type="Proteomes" id="UP000282654"/>
    </source>
</evidence>
<dbReference type="InterPro" id="IPR003607">
    <property type="entry name" value="HD/PDEase_dom"/>
</dbReference>
<feature type="domain" description="HD" evidence="1">
    <location>
        <begin position="22"/>
        <end position="140"/>
    </location>
</feature>
<name>A0A3N5BQE8_9THEO</name>
<dbReference type="Proteomes" id="UP000282654">
    <property type="component" value="Unassembled WGS sequence"/>
</dbReference>
<dbReference type="NCBIfam" id="TIGR00277">
    <property type="entry name" value="HDIG"/>
    <property type="match status" value="1"/>
</dbReference>
<evidence type="ECO:0000313" key="2">
    <source>
        <dbReference type="EMBL" id="RPF49822.1"/>
    </source>
</evidence>
<dbReference type="PANTHER" id="PTHR35795:SF1">
    <property type="entry name" value="BIS(5'-NUCLEOSYL)-TETRAPHOSPHATASE, SYMMETRICAL"/>
    <property type="match status" value="1"/>
</dbReference>
<accession>A0A3N5BQE8</accession>
<dbReference type="InterPro" id="IPR006674">
    <property type="entry name" value="HD_domain"/>
</dbReference>
<dbReference type="InterPro" id="IPR051094">
    <property type="entry name" value="Diverse_Catalytic_Enzymes"/>
</dbReference>
<dbReference type="OrthoDB" id="1722553at2"/>
<protein>
    <recommendedName>
        <fullName evidence="1">HD domain-containing protein</fullName>
    </recommendedName>
</protein>
<dbReference type="InterPro" id="IPR006675">
    <property type="entry name" value="HDIG_dom"/>
</dbReference>
<dbReference type="Gene3D" id="1.10.3210.10">
    <property type="entry name" value="Hypothetical protein af1432"/>
    <property type="match status" value="1"/>
</dbReference>
<proteinExistence type="predicted"/>